<dbReference type="Proteomes" id="UP001645039">
    <property type="component" value="Unassembled WGS sequence"/>
</dbReference>
<dbReference type="EMBL" id="RRZD01000007">
    <property type="protein sequence ID" value="MBE0400380.1"/>
    <property type="molecule type" value="Genomic_DNA"/>
</dbReference>
<evidence type="ECO:0000313" key="2">
    <source>
        <dbReference type="Proteomes" id="UP001645039"/>
    </source>
</evidence>
<comment type="caution">
    <text evidence="1">The sequence shown here is derived from an EMBL/GenBank/DDBJ whole genome shotgun (WGS) entry which is preliminary data.</text>
</comment>
<accession>A0ABR9F1P2</accession>
<reference evidence="1 2" key="1">
    <citation type="submission" date="2020-07" db="EMBL/GenBank/DDBJ databases">
        <title>Halophilic bacteria isolated from french cheeses.</title>
        <authorList>
            <person name="Kothe C.I."/>
            <person name="Farah-Kraiem B."/>
            <person name="Renault P."/>
            <person name="Dridi B."/>
        </authorList>
    </citation>
    <scope>NUCLEOTIDE SEQUENCE [LARGE SCALE GENOMIC DNA]</scope>
    <source>
        <strain evidence="1 2">FME1</strain>
    </source>
</reference>
<dbReference type="RefSeq" id="WP_096276697.1">
    <property type="nucleotide sequence ID" value="NZ_CP189763.1"/>
</dbReference>
<organism evidence="1 2">
    <name type="scientific">Halomonas casei</name>
    <dbReference type="NCBI Taxonomy" id="2742613"/>
    <lineage>
        <taxon>Bacteria</taxon>
        <taxon>Pseudomonadati</taxon>
        <taxon>Pseudomonadota</taxon>
        <taxon>Gammaproteobacteria</taxon>
        <taxon>Oceanospirillales</taxon>
        <taxon>Halomonadaceae</taxon>
        <taxon>Halomonas</taxon>
    </lineage>
</organism>
<name>A0ABR9F1P2_9GAMM</name>
<gene>
    <name evidence="1" type="ORF">EI168_09690</name>
</gene>
<sequence>MEMEKKIIGLLKERAAPGAVTEETISNIATGLAEKISQLESVLRDSDMTVKTYERELHKNNLKKVDDAFKHAHALRESCYSNEGMRAELNKFLWEMDALKKCMQATRSTSQGKLPKAARLYLCVEIIVAWKLIKNTDKIPQRQKNKEQDPVGEFHYFIKALLTAAGGHVANASVDELHKDILETAKELGRLKEKADNPKITFLD</sequence>
<keyword evidence="2" id="KW-1185">Reference proteome</keyword>
<evidence type="ECO:0000313" key="1">
    <source>
        <dbReference type="EMBL" id="MBE0400380.1"/>
    </source>
</evidence>
<proteinExistence type="predicted"/>
<protein>
    <submittedName>
        <fullName evidence="1">Uncharacterized protein</fullName>
    </submittedName>
</protein>